<accession>A0ABW1YU62</accession>
<feature type="compositionally biased region" description="Polar residues" evidence="1">
    <location>
        <begin position="28"/>
        <end position="39"/>
    </location>
</feature>
<comment type="caution">
    <text evidence="2">The sequence shown here is derived from an EMBL/GenBank/DDBJ whole genome shotgun (WGS) entry which is preliminary data.</text>
</comment>
<reference evidence="3" key="1">
    <citation type="journal article" date="2019" name="Int. J. Syst. Evol. Microbiol.">
        <title>The Global Catalogue of Microorganisms (GCM) 10K type strain sequencing project: providing services to taxonomists for standard genome sequencing and annotation.</title>
        <authorList>
            <consortium name="The Broad Institute Genomics Platform"/>
            <consortium name="The Broad Institute Genome Sequencing Center for Infectious Disease"/>
            <person name="Wu L."/>
            <person name="Ma J."/>
        </authorList>
    </citation>
    <scope>NUCLEOTIDE SEQUENCE [LARGE SCALE GENOMIC DNA]</scope>
    <source>
        <strain evidence="3">NBRC 111368</strain>
    </source>
</reference>
<sequence length="46" mass="4995">MGHGHPPAHIRDQVKAVLADRFDPHHGTQATKDAQQSCAETKVIGH</sequence>
<keyword evidence="3" id="KW-1185">Reference proteome</keyword>
<organism evidence="2 3">
    <name type="scientific">Sulfitobacter profundi</name>
    <dbReference type="NCBI Taxonomy" id="2679961"/>
    <lineage>
        <taxon>Bacteria</taxon>
        <taxon>Pseudomonadati</taxon>
        <taxon>Pseudomonadota</taxon>
        <taxon>Alphaproteobacteria</taxon>
        <taxon>Rhodobacterales</taxon>
        <taxon>Roseobacteraceae</taxon>
        <taxon>Sulfitobacter</taxon>
    </lineage>
</organism>
<name>A0ABW1YU62_9RHOB</name>
<evidence type="ECO:0000313" key="2">
    <source>
        <dbReference type="EMBL" id="MFC6640683.1"/>
    </source>
</evidence>
<dbReference type="RefSeq" id="WP_165935589.1">
    <property type="nucleotide sequence ID" value="NZ_JBHSWA010000001.1"/>
</dbReference>
<evidence type="ECO:0000313" key="3">
    <source>
        <dbReference type="Proteomes" id="UP001596403"/>
    </source>
</evidence>
<gene>
    <name evidence="2" type="ORF">ACFQAU_02050</name>
</gene>
<proteinExistence type="predicted"/>
<dbReference type="EMBL" id="JBHSWA010000001">
    <property type="protein sequence ID" value="MFC6640683.1"/>
    <property type="molecule type" value="Genomic_DNA"/>
</dbReference>
<evidence type="ECO:0000256" key="1">
    <source>
        <dbReference type="SAM" id="MobiDB-lite"/>
    </source>
</evidence>
<protein>
    <submittedName>
        <fullName evidence="2">Uncharacterized protein</fullName>
    </submittedName>
</protein>
<dbReference type="Proteomes" id="UP001596403">
    <property type="component" value="Unassembled WGS sequence"/>
</dbReference>
<feature type="region of interest" description="Disordered" evidence="1">
    <location>
        <begin position="23"/>
        <end position="46"/>
    </location>
</feature>